<dbReference type="PANTHER" id="PTHR30388">
    <property type="entry name" value="ALDEHYDE OXIDOREDUCTASE MOLYBDENUM COFACTOR ASSEMBLY PROTEIN"/>
    <property type="match status" value="1"/>
</dbReference>
<gene>
    <name evidence="3" type="ORF">GLIP_2236</name>
</gene>
<dbReference type="STRING" id="1127673.GLIP_2236"/>
<protein>
    <recommendedName>
        <fullName evidence="5">Xanthine dehydrogenase accessory factor</fullName>
    </recommendedName>
</protein>
<dbReference type="PANTHER" id="PTHR30388:SF4">
    <property type="entry name" value="MOLYBDENUM COFACTOR INSERTION CHAPERONE PAOD"/>
    <property type="match status" value="1"/>
</dbReference>
<dbReference type="Gene3D" id="3.40.50.720">
    <property type="entry name" value="NAD(P)-binding Rossmann-like Domain"/>
    <property type="match status" value="1"/>
</dbReference>
<dbReference type="InterPro" id="IPR027051">
    <property type="entry name" value="XdhC_Rossmann_dom"/>
</dbReference>
<feature type="domain" description="XdhC- CoxI" evidence="1">
    <location>
        <begin position="20"/>
        <end position="81"/>
    </location>
</feature>
<evidence type="ECO:0000259" key="2">
    <source>
        <dbReference type="Pfam" id="PF13478"/>
    </source>
</evidence>
<keyword evidence="4" id="KW-1185">Reference proteome</keyword>
<dbReference type="EMBL" id="BAEN01000041">
    <property type="protein sequence ID" value="GAC14864.1"/>
    <property type="molecule type" value="Genomic_DNA"/>
</dbReference>
<dbReference type="InterPro" id="IPR003777">
    <property type="entry name" value="XdhC_CoxI"/>
</dbReference>
<sequence length="336" mass="37524">MANTLSAILSKWFEKKDTCQWVLATIFETQGSSYRKPGAHMLINDLGEYHGLLSGGCLESDIMLQSRKCWDNGQGRIVEYDMTEEEDLAWKLGIGCGGLVKILLQPISAQNDYLNLDKVYSRINHNGHCRYAQAISSGIPQVEFDDLSRDVTKKTHLVDRSGQLYLEQILCPPVNLCVFGAGVDARPVVNFAVNLGWRVTLVDPRTSHGRRQYFDGVQQIIKQPMKSLVENAHELTWLKETDAIIIMSHNLSIDAQAVLLSAKSKAKYVGMLGPIHRTQRVFVLVDLDRRDYPIPFANPIGLRLGGELPESIALSMVSEVHCFLEQQDGNSISGIL</sequence>
<dbReference type="Pfam" id="PF02625">
    <property type="entry name" value="XdhC_CoxI"/>
    <property type="match status" value="1"/>
</dbReference>
<dbReference type="Pfam" id="PF13478">
    <property type="entry name" value="XdhC_C"/>
    <property type="match status" value="1"/>
</dbReference>
<feature type="domain" description="XdhC Rossmann" evidence="2">
    <location>
        <begin position="176"/>
        <end position="320"/>
    </location>
</feature>
<organism evidence="3 4">
    <name type="scientific">Aliiglaciecola lipolytica E3</name>
    <dbReference type="NCBI Taxonomy" id="1127673"/>
    <lineage>
        <taxon>Bacteria</taxon>
        <taxon>Pseudomonadati</taxon>
        <taxon>Pseudomonadota</taxon>
        <taxon>Gammaproteobacteria</taxon>
        <taxon>Alteromonadales</taxon>
        <taxon>Alteromonadaceae</taxon>
        <taxon>Aliiglaciecola</taxon>
    </lineage>
</organism>
<name>K6X2L2_9ALTE</name>
<evidence type="ECO:0000259" key="1">
    <source>
        <dbReference type="Pfam" id="PF02625"/>
    </source>
</evidence>
<proteinExistence type="predicted"/>
<dbReference type="OrthoDB" id="9815497at2"/>
<evidence type="ECO:0000313" key="4">
    <source>
        <dbReference type="Proteomes" id="UP000006334"/>
    </source>
</evidence>
<dbReference type="eggNOG" id="COG1975">
    <property type="taxonomic scope" value="Bacteria"/>
</dbReference>
<dbReference type="AlphaFoldDB" id="K6X2L2"/>
<accession>K6X2L2</accession>
<evidence type="ECO:0000313" key="3">
    <source>
        <dbReference type="EMBL" id="GAC14864.1"/>
    </source>
</evidence>
<evidence type="ECO:0008006" key="5">
    <source>
        <dbReference type="Google" id="ProtNLM"/>
    </source>
</evidence>
<dbReference type="Proteomes" id="UP000006334">
    <property type="component" value="Unassembled WGS sequence"/>
</dbReference>
<comment type="caution">
    <text evidence="3">The sequence shown here is derived from an EMBL/GenBank/DDBJ whole genome shotgun (WGS) entry which is preliminary data.</text>
</comment>
<reference evidence="3 4" key="1">
    <citation type="journal article" date="2017" name="Antonie Van Leeuwenhoek">
        <title>Rhizobium rhizosphaerae sp. nov., a novel species isolated from rice rhizosphere.</title>
        <authorList>
            <person name="Zhao J.J."/>
            <person name="Zhang J."/>
            <person name="Zhang R.J."/>
            <person name="Zhang C.W."/>
            <person name="Yin H.Q."/>
            <person name="Zhang X.X."/>
        </authorList>
    </citation>
    <scope>NUCLEOTIDE SEQUENCE [LARGE SCALE GENOMIC DNA]</scope>
    <source>
        <strain evidence="3 4">E3</strain>
    </source>
</reference>
<dbReference type="RefSeq" id="WP_008844680.1">
    <property type="nucleotide sequence ID" value="NZ_BAEN01000041.1"/>
</dbReference>
<dbReference type="InterPro" id="IPR052698">
    <property type="entry name" value="MoCofactor_Util/Proc"/>
</dbReference>